<dbReference type="Ensembl" id="ENSSSCT00015035260.1">
    <property type="protein sequence ID" value="ENSSSCP00015014016.1"/>
    <property type="gene ID" value="ENSSSCG00015026581.1"/>
</dbReference>
<sequence length="101" mass="11964">MFIAALFKIAKTWKQPQSSSTGEWIRKKWYIYTVEHYSAMKKNEVMQFAATRTQLEITILSKVSQTKTNKILIIYMWNLKNGANETLYKRETDPQILRTDL</sequence>
<accession>A0A8D0JL41</accession>
<dbReference type="AlphaFoldDB" id="A0A8D0JL41"/>
<dbReference type="Ensembl" id="ENSSSCT00060041653.1">
    <property type="protein sequence ID" value="ENSSSCP00060017689.1"/>
    <property type="gene ID" value="ENSSSCG00060030822.1"/>
</dbReference>
<evidence type="ECO:0000313" key="1">
    <source>
        <dbReference type="Ensembl" id="ENSSSCP00060017689.1"/>
    </source>
</evidence>
<dbReference type="Proteomes" id="UP000694726">
    <property type="component" value="Unplaced"/>
</dbReference>
<dbReference type="Proteomes" id="UP000694723">
    <property type="component" value="Unplaced"/>
</dbReference>
<evidence type="ECO:0000313" key="2">
    <source>
        <dbReference type="Proteomes" id="UP000694723"/>
    </source>
</evidence>
<protein>
    <submittedName>
        <fullName evidence="1">Uncharacterized protein</fullName>
    </submittedName>
</protein>
<organism evidence="1 2">
    <name type="scientific">Sus scrofa</name>
    <name type="common">Pig</name>
    <dbReference type="NCBI Taxonomy" id="9823"/>
    <lineage>
        <taxon>Eukaryota</taxon>
        <taxon>Metazoa</taxon>
        <taxon>Chordata</taxon>
        <taxon>Craniata</taxon>
        <taxon>Vertebrata</taxon>
        <taxon>Euteleostomi</taxon>
        <taxon>Mammalia</taxon>
        <taxon>Eutheria</taxon>
        <taxon>Laurasiatheria</taxon>
        <taxon>Artiodactyla</taxon>
        <taxon>Suina</taxon>
        <taxon>Suidae</taxon>
        <taxon>Sus</taxon>
    </lineage>
</organism>
<proteinExistence type="predicted"/>
<reference evidence="1" key="1">
    <citation type="submission" date="2025-05" db="UniProtKB">
        <authorList>
            <consortium name="Ensembl"/>
        </authorList>
    </citation>
    <scope>IDENTIFICATION</scope>
</reference>
<name>A0A8D0JL41_PIG</name>